<keyword evidence="5" id="KW-1185">Reference proteome</keyword>
<evidence type="ECO:0000313" key="4">
    <source>
        <dbReference type="EMBL" id="SHF27108.1"/>
    </source>
</evidence>
<keyword evidence="3" id="KW-0732">Signal</keyword>
<dbReference type="InterPro" id="IPR025584">
    <property type="entry name" value="Cthe_2159"/>
</dbReference>
<dbReference type="Gene3D" id="2.10.270.10">
    <property type="entry name" value="Cholin Binding"/>
    <property type="match status" value="4"/>
</dbReference>
<feature type="repeat" description="Cell wall-binding" evidence="2">
    <location>
        <begin position="530"/>
        <end position="549"/>
    </location>
</feature>
<organism evidence="4 5">
    <name type="scientific">Lactonifactor longoviformis DSM 17459</name>
    <dbReference type="NCBI Taxonomy" id="1122155"/>
    <lineage>
        <taxon>Bacteria</taxon>
        <taxon>Bacillati</taxon>
        <taxon>Bacillota</taxon>
        <taxon>Clostridia</taxon>
        <taxon>Eubacteriales</taxon>
        <taxon>Clostridiaceae</taxon>
        <taxon>Lactonifactor</taxon>
    </lineage>
</organism>
<feature type="repeat" description="Cell wall-binding" evidence="2">
    <location>
        <begin position="510"/>
        <end position="529"/>
    </location>
</feature>
<dbReference type="STRING" id="1122155.SAMN02745158_03099"/>
<dbReference type="PROSITE" id="PS51170">
    <property type="entry name" value="CW"/>
    <property type="match status" value="9"/>
</dbReference>
<feature type="repeat" description="Cell wall-binding" evidence="2">
    <location>
        <begin position="350"/>
        <end position="369"/>
    </location>
</feature>
<proteinExistence type="predicted"/>
<dbReference type="Pfam" id="PF01473">
    <property type="entry name" value="Choline_bind_1"/>
    <property type="match status" value="3"/>
</dbReference>
<dbReference type="EMBL" id="FQVI01000019">
    <property type="protein sequence ID" value="SHF27108.1"/>
    <property type="molecule type" value="Genomic_DNA"/>
</dbReference>
<feature type="repeat" description="Cell wall-binding" evidence="2">
    <location>
        <begin position="370"/>
        <end position="389"/>
    </location>
</feature>
<evidence type="ECO:0000256" key="3">
    <source>
        <dbReference type="SAM" id="SignalP"/>
    </source>
</evidence>
<dbReference type="InterPro" id="IPR018337">
    <property type="entry name" value="Cell_wall/Cho-bd_repeat"/>
</dbReference>
<dbReference type="Pfam" id="PF19085">
    <property type="entry name" value="Choline_bind_2"/>
    <property type="match status" value="1"/>
</dbReference>
<sequence length="735" mass="81526">MKETEERSKGPKALSWRLAAAVIFGSLLFSTTAMAAEGDGELWVNGQNILEAEQNTVPCGAGTAVYDASRHVLTLNSAVIETGNEDGNGISVKYEGETPADLTIQLAGSSRIQAGKDAQITGGIFSPGGITVQGNGALSIEAEDGIYTAEDLRLKGGSITVKSKEPALQAEQDIGIEGASVAAHSSENMGICAGGTISVKSGNVSAKGGPGMPGVAARQTQGAEGEEPELQILLDSGYAERNGGEAAVSDWFQEGEETAAWTSFLNPGEKGKLSPDFGNAMNEVRIEKKGSWIRDRIGWWYQFQDKSYPVNQWKYIDRQWYYFNGSGYMATGWLKKGNVWYYLKPSGAMATGWCKVGNTWYYLKDSGAMATGWVLLENTWYYLRGDGAMAKGWLLTGGKWYYLKSDGSMAVGWLKSGSLWYYLEDSGAMATGWRLLEDEWYYLKADGSMAVNWCKVGNTWYYLRSDGRMATGWLKLGKTWYYLKDSGAMVTGLYQVAGKNYVFDSSGAMKTGWAKTNNVWYYLKSDGAVYTGWLRDGNTTYYLKEDGAMATGWFLTENEWYFADSSGAMAVNRWIGNYYVGSTGAMHTSGYTPDGYYVDTDGMWMPLSEDDMKTDGDRMVTKYYYFTLPETWNNRMEYFVGRGLWAFLYADTVMDGNQKKQEELFTIEAVRTEQEAREYAAEMEDGRYLGQHSGLWFIAGGDENTVIDLYTKAQQAEIQQMHKDVESILDSLVFR</sequence>
<feature type="repeat" description="Cell wall-binding" evidence="2">
    <location>
        <begin position="470"/>
        <end position="489"/>
    </location>
</feature>
<feature type="repeat" description="Cell wall-binding" evidence="2">
    <location>
        <begin position="390"/>
        <end position="409"/>
    </location>
</feature>
<feature type="repeat" description="Cell wall-binding" evidence="2">
    <location>
        <begin position="330"/>
        <end position="349"/>
    </location>
</feature>
<feature type="chain" id="PRO_5011957136" evidence="3">
    <location>
        <begin position="36"/>
        <end position="735"/>
    </location>
</feature>
<evidence type="ECO:0000313" key="5">
    <source>
        <dbReference type="Proteomes" id="UP000184245"/>
    </source>
</evidence>
<dbReference type="Gene3D" id="2.20.120.10">
    <property type="entry name" value="Multimodular pneumococcal cell wall endolysin, domain 3"/>
    <property type="match status" value="2"/>
</dbReference>
<evidence type="ECO:0000256" key="1">
    <source>
        <dbReference type="ARBA" id="ARBA00022737"/>
    </source>
</evidence>
<dbReference type="RefSeq" id="WP_072853345.1">
    <property type="nucleotide sequence ID" value="NZ_FQVI01000019.1"/>
</dbReference>
<dbReference type="Proteomes" id="UP000184245">
    <property type="component" value="Unassembled WGS sequence"/>
</dbReference>
<protein>
    <submittedName>
        <fullName evidence="4">Glucan-binding domain-containing protein (YG repeat)</fullName>
    </submittedName>
</protein>
<feature type="repeat" description="Cell wall-binding" evidence="2">
    <location>
        <begin position="310"/>
        <end position="329"/>
    </location>
</feature>
<accession>A0A1M5A9Z3</accession>
<keyword evidence="1" id="KW-0677">Repeat</keyword>
<evidence type="ECO:0000256" key="2">
    <source>
        <dbReference type="PROSITE-ProRule" id="PRU00591"/>
    </source>
</evidence>
<dbReference type="SUPFAM" id="SSF69360">
    <property type="entry name" value="Cell wall binding repeat"/>
    <property type="match status" value="3"/>
</dbReference>
<dbReference type="Pfam" id="PF19127">
    <property type="entry name" value="Choline_bind_3"/>
    <property type="match status" value="3"/>
</dbReference>
<dbReference type="AlphaFoldDB" id="A0A1M5A9Z3"/>
<reference evidence="4 5" key="1">
    <citation type="submission" date="2016-11" db="EMBL/GenBank/DDBJ databases">
        <authorList>
            <person name="Jaros S."/>
            <person name="Januszkiewicz K."/>
            <person name="Wedrychowicz H."/>
        </authorList>
    </citation>
    <scope>NUCLEOTIDE SEQUENCE [LARGE SCALE GENOMIC DNA]</scope>
    <source>
        <strain evidence="4 5">DSM 17459</strain>
    </source>
</reference>
<gene>
    <name evidence="4" type="ORF">SAMN02745158_03099</name>
</gene>
<dbReference type="Pfam" id="PF14262">
    <property type="entry name" value="Cthe_2159"/>
    <property type="match status" value="1"/>
</dbReference>
<feature type="signal peptide" evidence="3">
    <location>
        <begin position="1"/>
        <end position="35"/>
    </location>
</feature>
<dbReference type="OrthoDB" id="9783374at2"/>
<name>A0A1M5A9Z3_9CLOT</name>
<feature type="repeat" description="Cell wall-binding" evidence="2">
    <location>
        <begin position="430"/>
        <end position="449"/>
    </location>
</feature>